<comment type="caution">
    <text evidence="2">The sequence shown here is derived from an EMBL/GenBank/DDBJ whole genome shotgun (WGS) entry which is preliminary data.</text>
</comment>
<evidence type="ECO:0000313" key="3">
    <source>
        <dbReference type="Proteomes" id="UP000187203"/>
    </source>
</evidence>
<dbReference type="EMBL" id="AWUE01020612">
    <property type="protein sequence ID" value="OMO67428.1"/>
    <property type="molecule type" value="Genomic_DNA"/>
</dbReference>
<feature type="compositionally biased region" description="Basic residues" evidence="1">
    <location>
        <begin position="18"/>
        <end position="35"/>
    </location>
</feature>
<evidence type="ECO:0000313" key="2">
    <source>
        <dbReference type="EMBL" id="OMO67428.1"/>
    </source>
</evidence>
<reference evidence="3" key="1">
    <citation type="submission" date="2013-09" db="EMBL/GenBank/DDBJ databases">
        <title>Corchorus olitorius genome sequencing.</title>
        <authorList>
            <person name="Alam M."/>
            <person name="Haque M.S."/>
            <person name="Islam M.S."/>
            <person name="Emdad E.M."/>
            <person name="Islam M.M."/>
            <person name="Ahmed B."/>
            <person name="Halim A."/>
            <person name="Hossen Q.M.M."/>
            <person name="Hossain M.Z."/>
            <person name="Ahmed R."/>
            <person name="Khan M.M."/>
            <person name="Islam R."/>
            <person name="Rashid M.M."/>
            <person name="Khan S.A."/>
            <person name="Rahman M.S."/>
            <person name="Alam M."/>
            <person name="Yahiya A.S."/>
            <person name="Khan M.S."/>
            <person name="Azam M.S."/>
            <person name="Haque T."/>
            <person name="Lashkar M.Z.H."/>
            <person name="Akhand A.I."/>
            <person name="Morshed G."/>
            <person name="Roy S."/>
            <person name="Uddin K.S."/>
            <person name="Rabeya T."/>
            <person name="Hossain A.S."/>
            <person name="Chowdhury A."/>
            <person name="Snigdha A.R."/>
            <person name="Mortoza M.S."/>
            <person name="Matin S.A."/>
            <person name="Hoque S.M.E."/>
            <person name="Islam M.K."/>
            <person name="Roy D.K."/>
            <person name="Haider R."/>
            <person name="Moosa M.M."/>
            <person name="Elias S.M."/>
            <person name="Hasan A.M."/>
            <person name="Jahan S."/>
            <person name="Shafiuddin M."/>
            <person name="Mahmood N."/>
            <person name="Shommy N.S."/>
        </authorList>
    </citation>
    <scope>NUCLEOTIDE SEQUENCE [LARGE SCALE GENOMIC DNA]</scope>
    <source>
        <strain evidence="3">cv. O-4</strain>
    </source>
</reference>
<name>A0A1R3HAR3_9ROSI</name>
<dbReference type="Proteomes" id="UP000187203">
    <property type="component" value="Unassembled WGS sequence"/>
</dbReference>
<organism evidence="2 3">
    <name type="scientific">Corchorus olitorius</name>
    <dbReference type="NCBI Taxonomy" id="93759"/>
    <lineage>
        <taxon>Eukaryota</taxon>
        <taxon>Viridiplantae</taxon>
        <taxon>Streptophyta</taxon>
        <taxon>Embryophyta</taxon>
        <taxon>Tracheophyta</taxon>
        <taxon>Spermatophyta</taxon>
        <taxon>Magnoliopsida</taxon>
        <taxon>eudicotyledons</taxon>
        <taxon>Gunneridae</taxon>
        <taxon>Pentapetalae</taxon>
        <taxon>rosids</taxon>
        <taxon>malvids</taxon>
        <taxon>Malvales</taxon>
        <taxon>Malvaceae</taxon>
        <taxon>Grewioideae</taxon>
        <taxon>Apeibeae</taxon>
        <taxon>Corchorus</taxon>
    </lineage>
</organism>
<feature type="region of interest" description="Disordered" evidence="1">
    <location>
        <begin position="1"/>
        <end position="37"/>
    </location>
</feature>
<gene>
    <name evidence="2" type="ORF">COLO4_30149</name>
</gene>
<feature type="region of interest" description="Disordered" evidence="1">
    <location>
        <begin position="66"/>
        <end position="98"/>
    </location>
</feature>
<proteinExistence type="predicted"/>
<accession>A0A1R3HAR3</accession>
<sequence>MAPPKGKKQTAKEPKPRPGFKMKSVARNKGNKKKGQKDLLEQLSKEVAYLRKKVIGKVTENEFSDFAISEEDEPPTRIENEAEDNAANGMWNGGGTKA</sequence>
<keyword evidence="3" id="KW-1185">Reference proteome</keyword>
<evidence type="ECO:0000256" key="1">
    <source>
        <dbReference type="SAM" id="MobiDB-lite"/>
    </source>
</evidence>
<dbReference type="AlphaFoldDB" id="A0A1R3HAR3"/>
<protein>
    <submittedName>
        <fullName evidence="2">Uncharacterized protein</fullName>
    </submittedName>
</protein>